<dbReference type="EMBL" id="JACGWJ010000004">
    <property type="protein sequence ID" value="KAL0424615.1"/>
    <property type="molecule type" value="Genomic_DNA"/>
</dbReference>
<dbReference type="GO" id="GO:0006357">
    <property type="term" value="P:regulation of transcription by RNA polymerase II"/>
    <property type="evidence" value="ECO:0007669"/>
    <property type="project" value="TreeGrafter"/>
</dbReference>
<feature type="region of interest" description="Disordered" evidence="6">
    <location>
        <begin position="1084"/>
        <end position="1111"/>
    </location>
</feature>
<dbReference type="Pfam" id="PF11573">
    <property type="entry name" value="Med23"/>
    <property type="match status" value="1"/>
</dbReference>
<sequence>MMQRVPTPSPGLPTQSISEMEQVQQQQRPSSSSSSRAHHFYPARPAVVDLFNLYLGRSARQKSDESVREPPNKTQKRVTAINRELPPPNEQFLFDFEQIQSQFPDQEQLRAVTESVLISLVIQCCDHAPRAEFLLFALRSLSNIGYINWDAFLPSLLSSVSSAESPVGQGSQTVAALASTTSSQSGVLPPSNVVPNSTNFQSSNPASPLPSIHGIGSPAQSAAEPSSCATLSPMKSNDVICTGQQSARVNLSVRENAISSLRRLSCKIILVGLDSNLKPVTCADIFNHMLNWLVNWDQKQQGLDEFDSAKFWKPDKALIEWLHNCLDVIWLLVEDNKCRVPFYELIRSGLQFIENIPDDEALFTVILEIHRRRDMMATHMQMLDQHLHCPTFGTPRLLPQATTNISGETVTNMRYSPITYPSVLGEPLHGEELASSIQRGSLDWERALRCLRHAFRNTPSPDWWRRVLLLAPCHRLHAQGPTPGAVFTSEMISEAAIDRIVELLKLTNSETNCWQEWLIFSDVFFFLMKHGCIDFVDFVDKLVSRLQDGDQHILRTNHVTWLLAQIIRVELVMNALNTDSRKVETTRKILSFHKEDRSSDPNNPQSILLDFISSCQNLRIWSLNTSTREYLNNEQLQKGKQIDEWWRQVSKGERIMDYMNMDERSIGMFWVVSYTMAQPACETVMNWLTSAGVTEILPGPNLQPNERLMVMQEVSPLPISLLSGFSINLCLKLANQMEESMFSGQGRVLREFSPEEVTANIYTMVDVLLHHFNLELQRGRSLQDLMIKACANLAFFIWTHELLPLDILLLALIDRDDDPHALRIVINILDSKELQQRVKLYLMNRGPPEHWLFSGTFKRAELQKALGNHLSWKERYPTFFDDIAARLLPVIPLIIYRLIENDAIDAADRVLQVYSTFLHYYPLNFTFVRDILAYFYGHLPGKLILRILNVLDVKKHINSSSASICPPLDYFATLLLGLVNHVIPPLNNSSKNGQVGETSNSSVRAPHNKAQVTSQAGAIAPEGQKPFYQIQDPGTYTQLILETAVIEILSLPVSASQIVSSLVQIVVHIQPTLVQSSNGLNPTGVGQSSVLPTSPSGGSTDSLGATRTPSVSGLSNSNFVWRSGYTCQQLSCLLIQACGLLLAQLPQEFHIQLYMEAARVIKESWWLTDGKRSVGELESAVCYALLDPTWAAQDNTSTAIGNVVALLHAFFSNLPLEWLEGTHLIIKHLKPVTSIAGLRIAFRIMGPLLPRLANAHTLFSKILSVLLNVMADVFGRNSQPSAPIEASEIADIIDFLHHIVHYEGQGGPVQPSSKPRAEVLALIGRAAETLRPDVQHLLTHLKADVNSSIYAATHPKFVQNTN</sequence>
<evidence type="ECO:0000256" key="4">
    <source>
        <dbReference type="ARBA" id="ARBA00023163"/>
    </source>
</evidence>
<evidence type="ECO:0000256" key="5">
    <source>
        <dbReference type="ARBA" id="ARBA00023242"/>
    </source>
</evidence>
<dbReference type="InterPro" id="IPR021629">
    <property type="entry name" value="Mediator_Med23"/>
</dbReference>
<evidence type="ECO:0000313" key="7">
    <source>
        <dbReference type="EMBL" id="KAL0424615.1"/>
    </source>
</evidence>
<keyword evidence="3" id="KW-0805">Transcription regulation</keyword>
<evidence type="ECO:0000256" key="2">
    <source>
        <dbReference type="ARBA" id="ARBA00010222"/>
    </source>
</evidence>
<evidence type="ECO:0000256" key="1">
    <source>
        <dbReference type="ARBA" id="ARBA00004123"/>
    </source>
</evidence>
<feature type="compositionally biased region" description="Polar residues" evidence="6">
    <location>
        <begin position="218"/>
        <end position="230"/>
    </location>
</feature>
<gene>
    <name evidence="7" type="ORF">Sradi_0996300</name>
</gene>
<name>A0AAW2V4F5_SESRA</name>
<feature type="compositionally biased region" description="Polar residues" evidence="6">
    <location>
        <begin position="193"/>
        <end position="206"/>
    </location>
</feature>
<feature type="region of interest" description="Disordered" evidence="6">
    <location>
        <begin position="1"/>
        <end position="38"/>
    </location>
</feature>
<proteinExistence type="inferred from homology"/>
<keyword evidence="5" id="KW-0539">Nucleus</keyword>
<evidence type="ECO:0000256" key="6">
    <source>
        <dbReference type="SAM" id="MobiDB-lite"/>
    </source>
</evidence>
<dbReference type="GO" id="GO:0005667">
    <property type="term" value="C:transcription regulator complex"/>
    <property type="evidence" value="ECO:0007669"/>
    <property type="project" value="TreeGrafter"/>
</dbReference>
<comment type="subcellular location">
    <subcellularLocation>
        <location evidence="1">Nucleus</location>
    </subcellularLocation>
</comment>
<organism evidence="7">
    <name type="scientific">Sesamum radiatum</name>
    <name type="common">Black benniseed</name>
    <dbReference type="NCBI Taxonomy" id="300843"/>
    <lineage>
        <taxon>Eukaryota</taxon>
        <taxon>Viridiplantae</taxon>
        <taxon>Streptophyta</taxon>
        <taxon>Embryophyta</taxon>
        <taxon>Tracheophyta</taxon>
        <taxon>Spermatophyta</taxon>
        <taxon>Magnoliopsida</taxon>
        <taxon>eudicotyledons</taxon>
        <taxon>Gunneridae</taxon>
        <taxon>Pentapetalae</taxon>
        <taxon>asterids</taxon>
        <taxon>lamiids</taxon>
        <taxon>Lamiales</taxon>
        <taxon>Pedaliaceae</taxon>
        <taxon>Sesamum</taxon>
    </lineage>
</organism>
<evidence type="ECO:0000256" key="3">
    <source>
        <dbReference type="ARBA" id="ARBA00023015"/>
    </source>
</evidence>
<dbReference type="PANTHER" id="PTHR12691:SF10">
    <property type="entry name" value="MEDIATOR OF RNA POLYMERASE II TRANSCRIPTION SUBUNIT 23"/>
    <property type="match status" value="1"/>
</dbReference>
<keyword evidence="4" id="KW-0804">Transcription</keyword>
<feature type="region of interest" description="Disordered" evidence="6">
    <location>
        <begin position="182"/>
        <end position="230"/>
    </location>
</feature>
<reference evidence="7" key="1">
    <citation type="submission" date="2020-06" db="EMBL/GenBank/DDBJ databases">
        <authorList>
            <person name="Li T."/>
            <person name="Hu X."/>
            <person name="Zhang T."/>
            <person name="Song X."/>
            <person name="Zhang H."/>
            <person name="Dai N."/>
            <person name="Sheng W."/>
            <person name="Hou X."/>
            <person name="Wei L."/>
        </authorList>
    </citation>
    <scope>NUCLEOTIDE SEQUENCE</scope>
    <source>
        <strain evidence="7">G02</strain>
        <tissue evidence="7">Leaf</tissue>
    </source>
</reference>
<comment type="similarity">
    <text evidence="2">Belongs to the Mediator complex subunit 23 family.</text>
</comment>
<dbReference type="PANTHER" id="PTHR12691">
    <property type="entry name" value="MEDIATOR OF RNA POLYMERASE II TRANSCRIPTION SUBUNIT 23"/>
    <property type="match status" value="1"/>
</dbReference>
<protein>
    <submittedName>
        <fullName evidence="7">Mediator of RNA polymerase II transcription subunit</fullName>
    </submittedName>
</protein>
<feature type="compositionally biased region" description="Low complexity" evidence="6">
    <location>
        <begin position="15"/>
        <end position="35"/>
    </location>
</feature>
<dbReference type="GO" id="GO:0016592">
    <property type="term" value="C:mediator complex"/>
    <property type="evidence" value="ECO:0007669"/>
    <property type="project" value="TreeGrafter"/>
</dbReference>
<accession>A0AAW2V4F5</accession>
<comment type="caution">
    <text evidence="7">The sequence shown here is derived from an EMBL/GenBank/DDBJ whole genome shotgun (WGS) entry which is preliminary data.</text>
</comment>
<reference evidence="7" key="2">
    <citation type="journal article" date="2024" name="Plant">
        <title>Genomic evolution and insights into agronomic trait innovations of Sesamum species.</title>
        <authorList>
            <person name="Miao H."/>
            <person name="Wang L."/>
            <person name="Qu L."/>
            <person name="Liu H."/>
            <person name="Sun Y."/>
            <person name="Le M."/>
            <person name="Wang Q."/>
            <person name="Wei S."/>
            <person name="Zheng Y."/>
            <person name="Lin W."/>
            <person name="Duan Y."/>
            <person name="Cao H."/>
            <person name="Xiong S."/>
            <person name="Wang X."/>
            <person name="Wei L."/>
            <person name="Li C."/>
            <person name="Ma Q."/>
            <person name="Ju M."/>
            <person name="Zhao R."/>
            <person name="Li G."/>
            <person name="Mu C."/>
            <person name="Tian Q."/>
            <person name="Mei H."/>
            <person name="Zhang T."/>
            <person name="Gao T."/>
            <person name="Zhang H."/>
        </authorList>
    </citation>
    <scope>NUCLEOTIDE SEQUENCE</scope>
    <source>
        <strain evidence="7">G02</strain>
    </source>
</reference>
<dbReference type="GO" id="GO:0010628">
    <property type="term" value="P:positive regulation of gene expression"/>
    <property type="evidence" value="ECO:0007669"/>
    <property type="project" value="TreeGrafter"/>
</dbReference>